<sequence length="653" mass="72535">MGFFKSCLDFILHIASPFADQYGSQKPLFGPEIPIHGDSQVHVPVVKPATYPAIDPSTCRYPILESQGYELCNDQSRGCWLTKYGSPEFNIGTDYENTVPVGIVREYTLDVAPTPNLSPDGQPKVNGVTFNGTYPGPAIEACWGDFIVVRVRNNYFDNGTTVHWHGIRQLHSNEMDGVNGVTQCPIPYGEEYVYAFRATQYGHTWYHSHYSLQYPDGVAGPLVIHGPTSGEWDIDVGPILISDWIHDTAFQAFNCEAYDCGPNSPPKADNIVVNGIGPFKQPDGTFTVNYFKATFQAGKKHLLRLINGSASSSFVFSIDNHTMTVVSSDLVAVEPYVTDSLLLGIGQRYSVIVEADQKISSYWMRTAPADKCNSFRFNKTANEYTQVKETTAMIAYEDAPPVPYPDDTSVKQSDVTAACIDESMDPNRLVPVVSWIVDPQPANNVTRDSFTAALDNHNITQLVPDQPFAHWLLANDTQSNPLWVDFGNPTILDPMRDTNFSSIVRFDQSFGFVYLIIDGSYLFNYSSQFLEIPTAHPIHLHGSDFVILAQNTSTYDPDESPKYFKFDNPARRDVAMLPAGGYLAISFKPDNPGAWLMHCHIAWHASSGLALQLVVRPKEIRDGNGPLSPVRRICKLWNNWAGTNPITQTDSGI</sequence>
<name>A0AAE0MHZ0_9PEZI</name>
<comment type="caution">
    <text evidence="8">The sequence shown here is derived from an EMBL/GenBank/DDBJ whole genome shotgun (WGS) entry which is preliminary data.</text>
</comment>
<dbReference type="CDD" id="cd13901">
    <property type="entry name" value="CuRO_3_MaLCC_like"/>
    <property type="match status" value="1"/>
</dbReference>
<dbReference type="InterPro" id="IPR011706">
    <property type="entry name" value="Cu-oxidase_C"/>
</dbReference>
<dbReference type="PANTHER" id="PTHR11709">
    <property type="entry name" value="MULTI-COPPER OXIDASE"/>
    <property type="match status" value="1"/>
</dbReference>
<dbReference type="InterPro" id="IPR001117">
    <property type="entry name" value="Cu-oxidase_2nd"/>
</dbReference>
<dbReference type="PANTHER" id="PTHR11709:SF71">
    <property type="entry name" value="OXIDOREDUCTASE TPCJ"/>
    <property type="match status" value="1"/>
</dbReference>
<dbReference type="PROSITE" id="PS00080">
    <property type="entry name" value="MULTICOPPER_OXIDASE2"/>
    <property type="match status" value="1"/>
</dbReference>
<dbReference type="Proteomes" id="UP001286456">
    <property type="component" value="Unassembled WGS sequence"/>
</dbReference>
<accession>A0AAE0MHZ0</accession>
<dbReference type="InterPro" id="IPR002355">
    <property type="entry name" value="Cu_oxidase_Cu_BS"/>
</dbReference>
<keyword evidence="4" id="KW-0186">Copper</keyword>
<feature type="domain" description="Plastocyanin-like" evidence="5">
    <location>
        <begin position="238"/>
        <end position="380"/>
    </location>
</feature>
<evidence type="ECO:0000259" key="7">
    <source>
        <dbReference type="Pfam" id="PF07732"/>
    </source>
</evidence>
<evidence type="ECO:0000313" key="8">
    <source>
        <dbReference type="EMBL" id="KAK3332373.1"/>
    </source>
</evidence>
<keyword evidence="2" id="KW-0479">Metal-binding</keyword>
<evidence type="ECO:0000256" key="2">
    <source>
        <dbReference type="ARBA" id="ARBA00022723"/>
    </source>
</evidence>
<comment type="similarity">
    <text evidence="1">Belongs to the multicopper oxidase family.</text>
</comment>
<dbReference type="Pfam" id="PF07731">
    <property type="entry name" value="Cu-oxidase_2"/>
    <property type="match status" value="1"/>
</dbReference>
<proteinExistence type="inferred from homology"/>
<evidence type="ECO:0000256" key="4">
    <source>
        <dbReference type="ARBA" id="ARBA00023008"/>
    </source>
</evidence>
<evidence type="ECO:0000256" key="1">
    <source>
        <dbReference type="ARBA" id="ARBA00010609"/>
    </source>
</evidence>
<keyword evidence="9" id="KW-1185">Reference proteome</keyword>
<reference evidence="8" key="1">
    <citation type="journal article" date="2023" name="Mol. Phylogenet. Evol.">
        <title>Genome-scale phylogeny and comparative genomics of the fungal order Sordariales.</title>
        <authorList>
            <person name="Hensen N."/>
            <person name="Bonometti L."/>
            <person name="Westerberg I."/>
            <person name="Brannstrom I.O."/>
            <person name="Guillou S."/>
            <person name="Cros-Aarteil S."/>
            <person name="Calhoun S."/>
            <person name="Haridas S."/>
            <person name="Kuo A."/>
            <person name="Mondo S."/>
            <person name="Pangilinan J."/>
            <person name="Riley R."/>
            <person name="LaButti K."/>
            <person name="Andreopoulos B."/>
            <person name="Lipzen A."/>
            <person name="Chen C."/>
            <person name="Yan M."/>
            <person name="Daum C."/>
            <person name="Ng V."/>
            <person name="Clum A."/>
            <person name="Steindorff A."/>
            <person name="Ohm R.A."/>
            <person name="Martin F."/>
            <person name="Silar P."/>
            <person name="Natvig D.O."/>
            <person name="Lalanne C."/>
            <person name="Gautier V."/>
            <person name="Ament-Velasquez S.L."/>
            <person name="Kruys A."/>
            <person name="Hutchinson M.I."/>
            <person name="Powell A.J."/>
            <person name="Barry K."/>
            <person name="Miller A.N."/>
            <person name="Grigoriev I.V."/>
            <person name="Debuchy R."/>
            <person name="Gladieux P."/>
            <person name="Hiltunen Thoren M."/>
            <person name="Johannesson H."/>
        </authorList>
    </citation>
    <scope>NUCLEOTIDE SEQUENCE</scope>
    <source>
        <strain evidence="8">SMH4131-1</strain>
    </source>
</reference>
<dbReference type="FunFam" id="2.60.40.420:FF:000045">
    <property type="entry name" value="Laccase 2"/>
    <property type="match status" value="1"/>
</dbReference>
<dbReference type="SUPFAM" id="SSF49503">
    <property type="entry name" value="Cupredoxins"/>
    <property type="match status" value="3"/>
</dbReference>
<dbReference type="InterPro" id="IPR008972">
    <property type="entry name" value="Cupredoxin"/>
</dbReference>
<dbReference type="GO" id="GO:0005507">
    <property type="term" value="F:copper ion binding"/>
    <property type="evidence" value="ECO:0007669"/>
    <property type="project" value="InterPro"/>
</dbReference>
<evidence type="ECO:0000256" key="3">
    <source>
        <dbReference type="ARBA" id="ARBA00023002"/>
    </source>
</evidence>
<dbReference type="PROSITE" id="PS00079">
    <property type="entry name" value="MULTICOPPER_OXIDASE1"/>
    <property type="match status" value="1"/>
</dbReference>
<dbReference type="AlphaFoldDB" id="A0AAE0MHZ0"/>
<protein>
    <submittedName>
        <fullName evidence="8">Multicopper oxidase-domain-containing protein</fullName>
    </submittedName>
</protein>
<organism evidence="8 9">
    <name type="scientific">Cercophora scortea</name>
    <dbReference type="NCBI Taxonomy" id="314031"/>
    <lineage>
        <taxon>Eukaryota</taxon>
        <taxon>Fungi</taxon>
        <taxon>Dikarya</taxon>
        <taxon>Ascomycota</taxon>
        <taxon>Pezizomycotina</taxon>
        <taxon>Sordariomycetes</taxon>
        <taxon>Sordariomycetidae</taxon>
        <taxon>Sordariales</taxon>
        <taxon>Lasiosphaeriaceae</taxon>
        <taxon>Cercophora</taxon>
    </lineage>
</organism>
<reference evidence="8" key="2">
    <citation type="submission" date="2023-06" db="EMBL/GenBank/DDBJ databases">
        <authorList>
            <consortium name="Lawrence Berkeley National Laboratory"/>
            <person name="Haridas S."/>
            <person name="Hensen N."/>
            <person name="Bonometti L."/>
            <person name="Westerberg I."/>
            <person name="Brannstrom I.O."/>
            <person name="Guillou S."/>
            <person name="Cros-Aarteil S."/>
            <person name="Calhoun S."/>
            <person name="Kuo A."/>
            <person name="Mondo S."/>
            <person name="Pangilinan J."/>
            <person name="Riley R."/>
            <person name="Labutti K."/>
            <person name="Andreopoulos B."/>
            <person name="Lipzen A."/>
            <person name="Chen C."/>
            <person name="Yanf M."/>
            <person name="Daum C."/>
            <person name="Ng V."/>
            <person name="Clum A."/>
            <person name="Steindorff A."/>
            <person name="Ohm R."/>
            <person name="Martin F."/>
            <person name="Silar P."/>
            <person name="Natvig D."/>
            <person name="Lalanne C."/>
            <person name="Gautier V."/>
            <person name="Ament-Velasquez S.L."/>
            <person name="Kruys A."/>
            <person name="Hutchinson M.I."/>
            <person name="Powell A.J."/>
            <person name="Barry K."/>
            <person name="Miller A.N."/>
            <person name="Grigoriev I.V."/>
            <person name="Debuchy R."/>
            <person name="Gladieux P."/>
            <person name="Thoren M.H."/>
            <person name="Johannesson H."/>
        </authorList>
    </citation>
    <scope>NUCLEOTIDE SEQUENCE</scope>
    <source>
        <strain evidence="8">SMH4131-1</strain>
    </source>
</reference>
<evidence type="ECO:0000259" key="5">
    <source>
        <dbReference type="Pfam" id="PF00394"/>
    </source>
</evidence>
<keyword evidence="3" id="KW-0560">Oxidoreductase</keyword>
<evidence type="ECO:0000259" key="6">
    <source>
        <dbReference type="Pfam" id="PF07731"/>
    </source>
</evidence>
<feature type="domain" description="Plastocyanin-like" evidence="7">
    <location>
        <begin position="116"/>
        <end position="227"/>
    </location>
</feature>
<dbReference type="CDD" id="cd13854">
    <property type="entry name" value="CuRO_1_MaLCC_like"/>
    <property type="match status" value="1"/>
</dbReference>
<dbReference type="CDD" id="cd13880">
    <property type="entry name" value="CuRO_2_MaLCC_like"/>
    <property type="match status" value="1"/>
</dbReference>
<evidence type="ECO:0000313" key="9">
    <source>
        <dbReference type="Proteomes" id="UP001286456"/>
    </source>
</evidence>
<gene>
    <name evidence="8" type="ORF">B0T19DRAFT_482664</name>
</gene>
<dbReference type="Gene3D" id="2.60.40.420">
    <property type="entry name" value="Cupredoxins - blue copper proteins"/>
    <property type="match status" value="3"/>
</dbReference>
<dbReference type="InterPro" id="IPR033138">
    <property type="entry name" value="Cu_oxidase_CS"/>
</dbReference>
<dbReference type="Pfam" id="PF00394">
    <property type="entry name" value="Cu-oxidase"/>
    <property type="match status" value="1"/>
</dbReference>
<dbReference type="GO" id="GO:0016491">
    <property type="term" value="F:oxidoreductase activity"/>
    <property type="evidence" value="ECO:0007669"/>
    <property type="project" value="UniProtKB-KW"/>
</dbReference>
<dbReference type="InterPro" id="IPR045087">
    <property type="entry name" value="Cu-oxidase_fam"/>
</dbReference>
<dbReference type="FunFam" id="2.60.40.420:FF:000021">
    <property type="entry name" value="Extracellular dihydrogeodin oxidase/laccase"/>
    <property type="match status" value="1"/>
</dbReference>
<feature type="domain" description="Plastocyanin-like" evidence="6">
    <location>
        <begin position="534"/>
        <end position="618"/>
    </location>
</feature>
<dbReference type="EMBL" id="JAUEPO010000002">
    <property type="protein sequence ID" value="KAK3332373.1"/>
    <property type="molecule type" value="Genomic_DNA"/>
</dbReference>
<dbReference type="InterPro" id="IPR011707">
    <property type="entry name" value="Cu-oxidase-like_N"/>
</dbReference>
<dbReference type="Pfam" id="PF07732">
    <property type="entry name" value="Cu-oxidase_3"/>
    <property type="match status" value="1"/>
</dbReference>